<accession>A0A9X2IGF2</accession>
<proteinExistence type="predicted"/>
<sequence length="75" mass="8584">MHVALWDSWLVLSAAVIAGLLMFGVVRSSSQALRASEDHDAWLHARELHRAHEHELDVRKDALGQVVTARRYRRD</sequence>
<evidence type="ECO:0000256" key="1">
    <source>
        <dbReference type="SAM" id="Phobius"/>
    </source>
</evidence>
<dbReference type="EMBL" id="JAMOIL010000032">
    <property type="protein sequence ID" value="MCM0622312.1"/>
    <property type="molecule type" value="Genomic_DNA"/>
</dbReference>
<dbReference type="AlphaFoldDB" id="A0A9X2IGF2"/>
<gene>
    <name evidence="2" type="ORF">M8330_18625</name>
</gene>
<organism evidence="2 3">
    <name type="scientific">Nocardioides bruguierae</name>
    <dbReference type="NCBI Taxonomy" id="2945102"/>
    <lineage>
        <taxon>Bacteria</taxon>
        <taxon>Bacillati</taxon>
        <taxon>Actinomycetota</taxon>
        <taxon>Actinomycetes</taxon>
        <taxon>Propionibacteriales</taxon>
        <taxon>Nocardioidaceae</taxon>
        <taxon>Nocardioides</taxon>
    </lineage>
</organism>
<comment type="caution">
    <text evidence="2">The sequence shown here is derived from an EMBL/GenBank/DDBJ whole genome shotgun (WGS) entry which is preliminary data.</text>
</comment>
<feature type="transmembrane region" description="Helical" evidence="1">
    <location>
        <begin position="6"/>
        <end position="26"/>
    </location>
</feature>
<keyword evidence="1" id="KW-1133">Transmembrane helix</keyword>
<keyword evidence="3" id="KW-1185">Reference proteome</keyword>
<dbReference type="Proteomes" id="UP001139485">
    <property type="component" value="Unassembled WGS sequence"/>
</dbReference>
<name>A0A9X2IGF2_9ACTN</name>
<keyword evidence="1" id="KW-0812">Transmembrane</keyword>
<evidence type="ECO:0000313" key="2">
    <source>
        <dbReference type="EMBL" id="MCM0622312.1"/>
    </source>
</evidence>
<keyword evidence="1" id="KW-0472">Membrane</keyword>
<evidence type="ECO:0000313" key="3">
    <source>
        <dbReference type="Proteomes" id="UP001139485"/>
    </source>
</evidence>
<reference evidence="2" key="1">
    <citation type="submission" date="2022-05" db="EMBL/GenBank/DDBJ databases">
        <authorList>
            <person name="Tuo L."/>
        </authorList>
    </citation>
    <scope>NUCLEOTIDE SEQUENCE</scope>
    <source>
        <strain evidence="2">BSK12Z-4</strain>
    </source>
</reference>
<protein>
    <submittedName>
        <fullName evidence="2">Uncharacterized protein</fullName>
    </submittedName>
</protein>
<dbReference type="RefSeq" id="WP_250056665.1">
    <property type="nucleotide sequence ID" value="NZ_JAMJPH010000032.1"/>
</dbReference>